<accession>A0ABR7WFI2</accession>
<dbReference type="InterPro" id="IPR057746">
    <property type="entry name" value="CpnT-like_N"/>
</dbReference>
<evidence type="ECO:0000313" key="4">
    <source>
        <dbReference type="Proteomes" id="UP000602395"/>
    </source>
</evidence>
<evidence type="ECO:0000259" key="1">
    <source>
        <dbReference type="Pfam" id="PF14021"/>
    </source>
</evidence>
<organism evidence="3 4">
    <name type="scientific">Gordonia hankookensis</name>
    <dbReference type="NCBI Taxonomy" id="589403"/>
    <lineage>
        <taxon>Bacteria</taxon>
        <taxon>Bacillati</taxon>
        <taxon>Actinomycetota</taxon>
        <taxon>Actinomycetes</taxon>
        <taxon>Mycobacteriales</taxon>
        <taxon>Gordoniaceae</taxon>
        <taxon>Gordonia</taxon>
    </lineage>
</organism>
<keyword evidence="4" id="KW-1185">Reference proteome</keyword>
<dbReference type="EMBL" id="JACWMS010000002">
    <property type="protein sequence ID" value="MBD1320642.1"/>
    <property type="molecule type" value="Genomic_DNA"/>
</dbReference>
<dbReference type="RefSeq" id="WP_190267254.1">
    <property type="nucleotide sequence ID" value="NZ_JACWMS010000002.1"/>
</dbReference>
<feature type="domain" description="Outer membrane channel protein CpnT-like N-terminal" evidence="2">
    <location>
        <begin position="138"/>
        <end position="260"/>
    </location>
</feature>
<evidence type="ECO:0000313" key="3">
    <source>
        <dbReference type="EMBL" id="MBD1320642.1"/>
    </source>
</evidence>
<dbReference type="Proteomes" id="UP000602395">
    <property type="component" value="Unassembled WGS sequence"/>
</dbReference>
<reference evidence="3 4" key="1">
    <citation type="submission" date="2020-09" db="EMBL/GenBank/DDBJ databases">
        <title>Novel species in genus Gordonia.</title>
        <authorList>
            <person name="Zhang G."/>
        </authorList>
    </citation>
    <scope>NUCLEOTIDE SEQUENCE [LARGE SCALE GENOMIC DNA]</scope>
    <source>
        <strain evidence="3 4">ON-33</strain>
    </source>
</reference>
<dbReference type="Pfam" id="PF25547">
    <property type="entry name" value="WXG100_2"/>
    <property type="match status" value="1"/>
</dbReference>
<comment type="caution">
    <text evidence="3">The sequence shown here is derived from an EMBL/GenBank/DDBJ whole genome shotgun (WGS) entry which is preliminary data.</text>
</comment>
<name>A0ABR7WFI2_9ACTN</name>
<sequence length="527" mass="55341">MAVTAPVVQVRPTSFADSANAFDTVRADIRDTLDRLYITLGSSGHMAGSDRSGRTFAQSYDKTVNGGQSLLAGIALMGNACGKMAELLDASALNHNNVNNAIGVCTPTNPSGNPKNLESLPTVSAGSSYGGPGEPSNWEKLEEFIQGEIFPDGDPGKLDEAGDAWTRAASDLRKHQTTVQSAIAHIAGERSAEVGPAQDQAGLIKQHLGGIADSCDAVAKLCNGYATHVRDTRKQIADEVEELSCELVGAAILGVALTLVTAGLSDVLATAAGVAKATQTDARIATIIRTLATTAAQVVRPLIYVIDPVGAAAGDLGALMGSRAAMFSMDLSRSSVRAEELAMALDKIPSWAHDELKRAVDPAFLRESLEEGGVPKAIIDDAVANNPYRNLTPQQVLDRYWDDGKGMWAFPPNQGFAGDYHVSDSIPAGTHLDRIGGEGGGFLGREGDSYGARALSPGKAADYHEYVATDVPLRPNWEVRNGSIAPGFGQPGGGHQWIVVDTKTGEQVSIEELKERGAIRDVSASDN</sequence>
<evidence type="ECO:0000259" key="2">
    <source>
        <dbReference type="Pfam" id="PF25547"/>
    </source>
</evidence>
<protein>
    <submittedName>
        <fullName evidence="3">Glycohydrolase toxin TNT-related protein</fullName>
    </submittedName>
</protein>
<dbReference type="InterPro" id="IPR025331">
    <property type="entry name" value="TNT"/>
</dbReference>
<dbReference type="Pfam" id="PF14021">
    <property type="entry name" value="TNT"/>
    <property type="match status" value="1"/>
</dbReference>
<feature type="domain" description="TNT" evidence="1">
    <location>
        <begin position="426"/>
        <end position="522"/>
    </location>
</feature>
<gene>
    <name evidence="3" type="ORF">IDF66_13735</name>
</gene>
<proteinExistence type="predicted"/>